<dbReference type="InterPro" id="IPR058913">
    <property type="entry name" value="Integrase_dom_put"/>
</dbReference>
<keyword evidence="3" id="KW-1185">Reference proteome</keyword>
<dbReference type="PANTHER" id="PTHR46791:SF13">
    <property type="entry name" value="CLR5 DOMAIN-CONTAINING PROTEIN"/>
    <property type="match status" value="1"/>
</dbReference>
<sequence length="322" mass="37462">MVVCGYKTIWKLVNTTTNVKVTQETTWCVLKVIDPEGVALRSAHRLRRRVYTNKGPNFTIHIDGYDKLKPFGIAIHGTVDGFSRCILWLEACYSNNDPRIIAGFFVYFVKRIGRVPRLVRGDAGTENVWVRAMQIAFGFNDRDNMSGMNSYITGRSTGNQRIERLWVNLRMRFTVFWRNYFKDMIDSGLLRIDGPVHLECLGFCFIPLIQRDLNSFNHLWNSHRIRQQKNMEAPNGIPIVSYYQPEAYGTRGFSFRLLCELETIDRIQERYFVKKPHFGCKDDFIPVLEHLCEMRREQLSIPESIERATSLFLALTEILDGS</sequence>
<evidence type="ECO:0000259" key="1">
    <source>
        <dbReference type="Pfam" id="PF24764"/>
    </source>
</evidence>
<reference evidence="2" key="1">
    <citation type="journal article" date="2019" name="bioRxiv">
        <title>The Genome of the Zebra Mussel, Dreissena polymorpha: A Resource for Invasive Species Research.</title>
        <authorList>
            <person name="McCartney M.A."/>
            <person name="Auch B."/>
            <person name="Kono T."/>
            <person name="Mallez S."/>
            <person name="Zhang Y."/>
            <person name="Obille A."/>
            <person name="Becker A."/>
            <person name="Abrahante J.E."/>
            <person name="Garbe J."/>
            <person name="Badalamenti J.P."/>
            <person name="Herman A."/>
            <person name="Mangelson H."/>
            <person name="Liachko I."/>
            <person name="Sullivan S."/>
            <person name="Sone E.D."/>
            <person name="Koren S."/>
            <person name="Silverstein K.A.T."/>
            <person name="Beckman K.B."/>
            <person name="Gohl D.M."/>
        </authorList>
    </citation>
    <scope>NUCLEOTIDE SEQUENCE</scope>
    <source>
        <strain evidence="2">Duluth1</strain>
        <tissue evidence="2">Whole animal</tissue>
    </source>
</reference>
<dbReference type="Pfam" id="PF24764">
    <property type="entry name" value="rva_4"/>
    <property type="match status" value="1"/>
</dbReference>
<feature type="domain" description="Integrase core" evidence="1">
    <location>
        <begin position="50"/>
        <end position="232"/>
    </location>
</feature>
<evidence type="ECO:0000313" key="3">
    <source>
        <dbReference type="Proteomes" id="UP000828390"/>
    </source>
</evidence>
<gene>
    <name evidence="2" type="ORF">DPMN_124941</name>
</gene>
<dbReference type="PANTHER" id="PTHR46791">
    <property type="entry name" value="EXPRESSED PROTEIN"/>
    <property type="match status" value="1"/>
</dbReference>
<dbReference type="EMBL" id="JAIWYP010000005">
    <property type="protein sequence ID" value="KAH3823142.1"/>
    <property type="molecule type" value="Genomic_DNA"/>
</dbReference>
<name>A0A9D4H0F8_DREPO</name>
<organism evidence="2 3">
    <name type="scientific">Dreissena polymorpha</name>
    <name type="common">Zebra mussel</name>
    <name type="synonym">Mytilus polymorpha</name>
    <dbReference type="NCBI Taxonomy" id="45954"/>
    <lineage>
        <taxon>Eukaryota</taxon>
        <taxon>Metazoa</taxon>
        <taxon>Spiralia</taxon>
        <taxon>Lophotrochozoa</taxon>
        <taxon>Mollusca</taxon>
        <taxon>Bivalvia</taxon>
        <taxon>Autobranchia</taxon>
        <taxon>Heteroconchia</taxon>
        <taxon>Euheterodonta</taxon>
        <taxon>Imparidentia</taxon>
        <taxon>Neoheterodontei</taxon>
        <taxon>Myida</taxon>
        <taxon>Dreissenoidea</taxon>
        <taxon>Dreissenidae</taxon>
        <taxon>Dreissena</taxon>
    </lineage>
</organism>
<evidence type="ECO:0000313" key="2">
    <source>
        <dbReference type="EMBL" id="KAH3823142.1"/>
    </source>
</evidence>
<proteinExistence type="predicted"/>
<dbReference type="AlphaFoldDB" id="A0A9D4H0F8"/>
<dbReference type="Proteomes" id="UP000828390">
    <property type="component" value="Unassembled WGS sequence"/>
</dbReference>
<dbReference type="OrthoDB" id="6095294at2759"/>
<reference evidence="2" key="2">
    <citation type="submission" date="2020-11" db="EMBL/GenBank/DDBJ databases">
        <authorList>
            <person name="McCartney M.A."/>
            <person name="Auch B."/>
            <person name="Kono T."/>
            <person name="Mallez S."/>
            <person name="Becker A."/>
            <person name="Gohl D.M."/>
            <person name="Silverstein K.A.T."/>
            <person name="Koren S."/>
            <person name="Bechman K.B."/>
            <person name="Herman A."/>
            <person name="Abrahante J.E."/>
            <person name="Garbe J."/>
        </authorList>
    </citation>
    <scope>NUCLEOTIDE SEQUENCE</scope>
    <source>
        <strain evidence="2">Duluth1</strain>
        <tissue evidence="2">Whole animal</tissue>
    </source>
</reference>
<accession>A0A9D4H0F8</accession>
<protein>
    <recommendedName>
        <fullName evidence="1">Integrase core domain-containing protein</fullName>
    </recommendedName>
</protein>
<comment type="caution">
    <text evidence="2">The sequence shown here is derived from an EMBL/GenBank/DDBJ whole genome shotgun (WGS) entry which is preliminary data.</text>
</comment>